<accession>C6HKJ3</accession>
<dbReference type="HOGENOM" id="CLU_1474770_0_0_1"/>
<organism evidence="1 2">
    <name type="scientific">Ajellomyces capsulatus (strain H143)</name>
    <name type="common">Darling's disease fungus</name>
    <name type="synonym">Histoplasma capsulatum</name>
    <dbReference type="NCBI Taxonomy" id="544712"/>
    <lineage>
        <taxon>Eukaryota</taxon>
        <taxon>Fungi</taxon>
        <taxon>Dikarya</taxon>
        <taxon>Ascomycota</taxon>
        <taxon>Pezizomycotina</taxon>
        <taxon>Eurotiomycetes</taxon>
        <taxon>Eurotiomycetidae</taxon>
        <taxon>Onygenales</taxon>
        <taxon>Ajellomycetaceae</taxon>
        <taxon>Histoplasma</taxon>
    </lineage>
</organism>
<evidence type="ECO:0000313" key="1">
    <source>
        <dbReference type="EMBL" id="EER38780.1"/>
    </source>
</evidence>
<dbReference type="AlphaFoldDB" id="C6HKJ3"/>
<protein>
    <submittedName>
        <fullName evidence="1">Uncharacterized protein</fullName>
    </submittedName>
</protein>
<evidence type="ECO:0000313" key="2">
    <source>
        <dbReference type="Proteomes" id="UP000002624"/>
    </source>
</evidence>
<name>C6HKJ3_AJECH</name>
<gene>
    <name evidence="1" type="ORF">HCDG_06724</name>
</gene>
<dbReference type="Proteomes" id="UP000002624">
    <property type="component" value="Unassembled WGS sequence"/>
</dbReference>
<proteinExistence type="predicted"/>
<dbReference type="EMBL" id="GG692430">
    <property type="protein sequence ID" value="EER38780.1"/>
    <property type="molecule type" value="Genomic_DNA"/>
</dbReference>
<sequence>MSHRLHALSSVMTSFSLAIIKDMTRQQRNESDNPRIIKPWLQLSKATTILRSNMLQVGMIDTSQVGTWTVLGANGRLCAAIAFRVKWIGFLNIHNTSRIPYVGTRIPFASSETSGAQDDLRVVWYGGTPDDACGVLGGGEGNHRVTDRYGRCRKNYGYNQVQNTGHNLILSIKHIAQPRGSWE</sequence>
<dbReference type="VEuPathDB" id="FungiDB:HCDG_06724"/>
<reference evidence="2" key="1">
    <citation type="submission" date="2009-05" db="EMBL/GenBank/DDBJ databases">
        <title>The genome sequence of Ajellomyces capsulatus strain H143.</title>
        <authorList>
            <person name="Champion M."/>
            <person name="Cuomo C.A."/>
            <person name="Ma L.-J."/>
            <person name="Henn M.R."/>
            <person name="Sil A."/>
            <person name="Goldman B."/>
            <person name="Young S.K."/>
            <person name="Kodira C.D."/>
            <person name="Zeng Q."/>
            <person name="Koehrsen M."/>
            <person name="Alvarado L."/>
            <person name="Berlin A.M."/>
            <person name="Borenstein D."/>
            <person name="Chen Z."/>
            <person name="Engels R."/>
            <person name="Freedman E."/>
            <person name="Gellesch M."/>
            <person name="Goldberg J."/>
            <person name="Griggs A."/>
            <person name="Gujja S."/>
            <person name="Heiman D.I."/>
            <person name="Hepburn T.A."/>
            <person name="Howarth C."/>
            <person name="Jen D."/>
            <person name="Larson L."/>
            <person name="Lewis B."/>
            <person name="Mehta T."/>
            <person name="Park D."/>
            <person name="Pearson M."/>
            <person name="Roberts A."/>
            <person name="Saif S."/>
            <person name="Shea T.D."/>
            <person name="Shenoy N."/>
            <person name="Sisk P."/>
            <person name="Stolte C."/>
            <person name="Sykes S."/>
            <person name="Walk T."/>
            <person name="White J."/>
            <person name="Yandava C."/>
            <person name="Klein B."/>
            <person name="McEwen J.G."/>
            <person name="Puccia R."/>
            <person name="Goldman G.H."/>
            <person name="Felipe M.S."/>
            <person name="Nino-Vega G."/>
            <person name="San-Blas G."/>
            <person name="Taylor J.W."/>
            <person name="Mendoza L."/>
            <person name="Galagan J.E."/>
            <person name="Nusbaum C."/>
            <person name="Birren B.W."/>
        </authorList>
    </citation>
    <scope>NUCLEOTIDE SEQUENCE [LARGE SCALE GENOMIC DNA]</scope>
    <source>
        <strain evidence="2">H143</strain>
    </source>
</reference>